<keyword evidence="3" id="KW-1185">Reference proteome</keyword>
<evidence type="ECO:0000259" key="1">
    <source>
        <dbReference type="Pfam" id="PF13175"/>
    </source>
</evidence>
<dbReference type="InterPro" id="IPR041685">
    <property type="entry name" value="AAA_GajA/Old/RecF-like"/>
</dbReference>
<name>A0A7W9SM38_ARMRO</name>
<dbReference type="PANTHER" id="PTHR43581">
    <property type="entry name" value="ATP/GTP PHOSPHATASE"/>
    <property type="match status" value="1"/>
</dbReference>
<evidence type="ECO:0000313" key="2">
    <source>
        <dbReference type="EMBL" id="MBB6048359.1"/>
    </source>
</evidence>
<organism evidence="2 3">
    <name type="scientific">Armatimonas rosea</name>
    <dbReference type="NCBI Taxonomy" id="685828"/>
    <lineage>
        <taxon>Bacteria</taxon>
        <taxon>Bacillati</taxon>
        <taxon>Armatimonadota</taxon>
        <taxon>Armatimonadia</taxon>
        <taxon>Armatimonadales</taxon>
        <taxon>Armatimonadaceae</taxon>
        <taxon>Armatimonas</taxon>
    </lineage>
</organism>
<dbReference type="InterPro" id="IPR027417">
    <property type="entry name" value="P-loop_NTPase"/>
</dbReference>
<dbReference type="InterPro" id="IPR051396">
    <property type="entry name" value="Bact_Antivir_Def_Nuclease"/>
</dbReference>
<dbReference type="SUPFAM" id="SSF52540">
    <property type="entry name" value="P-loop containing nucleoside triphosphate hydrolases"/>
    <property type="match status" value="1"/>
</dbReference>
<accession>A0A7W9SM38</accession>
<feature type="domain" description="Endonuclease GajA/Old nuclease/RecF-like AAA" evidence="1">
    <location>
        <begin position="21"/>
        <end position="343"/>
    </location>
</feature>
<dbReference type="EMBL" id="JACHGW010000001">
    <property type="protein sequence ID" value="MBB6048359.1"/>
    <property type="molecule type" value="Genomic_DNA"/>
</dbReference>
<gene>
    <name evidence="2" type="ORF">HNQ39_000121</name>
</gene>
<comment type="caution">
    <text evidence="2">The sequence shown here is derived from an EMBL/GenBank/DDBJ whole genome shotgun (WGS) entry which is preliminary data.</text>
</comment>
<evidence type="ECO:0000313" key="3">
    <source>
        <dbReference type="Proteomes" id="UP000520814"/>
    </source>
</evidence>
<dbReference type="PANTHER" id="PTHR43581:SF4">
    <property type="entry name" value="ATP_GTP PHOSPHATASE"/>
    <property type="match status" value="1"/>
</dbReference>
<dbReference type="Proteomes" id="UP000520814">
    <property type="component" value="Unassembled WGS sequence"/>
</dbReference>
<dbReference type="AlphaFoldDB" id="A0A7W9SM38"/>
<protein>
    <submittedName>
        <fullName evidence="2">AAA15 family ATPase/GTPase</fullName>
    </submittedName>
</protein>
<dbReference type="Pfam" id="PF13175">
    <property type="entry name" value="AAA_15"/>
    <property type="match status" value="1"/>
</dbReference>
<reference evidence="2 3" key="1">
    <citation type="submission" date="2020-08" db="EMBL/GenBank/DDBJ databases">
        <title>Genomic Encyclopedia of Type Strains, Phase IV (KMG-IV): sequencing the most valuable type-strain genomes for metagenomic binning, comparative biology and taxonomic classification.</title>
        <authorList>
            <person name="Goeker M."/>
        </authorList>
    </citation>
    <scope>NUCLEOTIDE SEQUENCE [LARGE SCALE GENOMIC DNA]</scope>
    <source>
        <strain evidence="2 3">DSM 23562</strain>
    </source>
</reference>
<proteinExistence type="predicted"/>
<dbReference type="Gene3D" id="3.40.50.300">
    <property type="entry name" value="P-loop containing nucleotide triphosphate hydrolases"/>
    <property type="match status" value="1"/>
</dbReference>
<dbReference type="RefSeq" id="WP_184191876.1">
    <property type="nucleotide sequence ID" value="NZ_JACHGW010000001.1"/>
</dbReference>
<sequence length="452" mass="51353">MSNEPIPQSEAQTPPAAYFLSLSIANFRCFKEEQTLDLSDGNGKPAMWTILLGENGVGKTTLLQCLPTLCVESKMDWVRFNDELTAFINANIDHKNQKVQKKIFKSGLRVEYKCKLSAKFSVGGKEQEYTHIYKDGGINFFYNEDIDVERDIDRSIILNFCNWYGYSASRRVSDVPVRNINNSFLQSSPLYNEKMDLLNGEYWLYQADYSSRISESSKAETRKIQIQEILKKILPDVQDFRFVLLDEVALSPSIEVKTHYGWVSMANLSLGYRTAIAWVVDFASRMLDHYPDSPNPLTEPAVCLVDEIDLHMHPKWQRELIKTLSETFPKTQFIVTAHSPLIVQAAPNANVALLRREGDHVVIENGWEKARNWRVDQIFASDLFDAGALSDEVRDALRRRRELAQKAGRTEADEAELASLNAKLDAMPSEAGAEAATVDEILRYAEVLLQKP</sequence>